<dbReference type="InterPro" id="IPR031389">
    <property type="entry name" value="RBIS"/>
</dbReference>
<dbReference type="EMBL" id="KY314200">
    <property type="protein sequence ID" value="AQS22634.1"/>
    <property type="molecule type" value="mRNA"/>
</dbReference>
<protein>
    <submittedName>
        <fullName evidence="2">Uncharacterized protein</fullName>
    </submittedName>
</protein>
<accession>A0A1S6GLA3</accession>
<feature type="region of interest" description="Disordered" evidence="1">
    <location>
        <begin position="71"/>
        <end position="114"/>
    </location>
</feature>
<evidence type="ECO:0000313" key="2">
    <source>
        <dbReference type="EMBL" id="AQS22634.1"/>
    </source>
</evidence>
<feature type="compositionally biased region" description="Polar residues" evidence="1">
    <location>
        <begin position="75"/>
        <end position="99"/>
    </location>
</feature>
<dbReference type="AlphaFoldDB" id="A0A1S6GLA3"/>
<name>A0A1S6GLA3_9MAXI</name>
<dbReference type="GO" id="GO:0042254">
    <property type="term" value="P:ribosome biogenesis"/>
    <property type="evidence" value="ECO:0007669"/>
    <property type="project" value="InterPro"/>
</dbReference>
<organism evidence="2">
    <name type="scientific">Pseudodiaptomus poplesia</name>
    <dbReference type="NCBI Taxonomy" id="213370"/>
    <lineage>
        <taxon>Eukaryota</taxon>
        <taxon>Metazoa</taxon>
        <taxon>Ecdysozoa</taxon>
        <taxon>Arthropoda</taxon>
        <taxon>Crustacea</taxon>
        <taxon>Multicrustacea</taxon>
        <taxon>Hexanauplia</taxon>
        <taxon>Copepoda</taxon>
        <taxon>Calanoida</taxon>
        <taxon>Pseudodiaptomidae</taxon>
        <taxon>Pseudodiaptomus</taxon>
    </lineage>
</organism>
<reference evidence="2" key="1">
    <citation type="journal article" date="2017" name="Aquat. Toxicol.">
        <title>Spliced leader-based analyses reveal the effects of polycyclic aromatic hydrocarbons on gene expression in the copepod Pseudodiaptomus poplesia.</title>
        <authorList>
            <person name="Zhuang Y."/>
            <person name="Yang F."/>
            <person name="Xu D."/>
            <person name="Chen H."/>
            <person name="Zhang H."/>
            <person name="Liu G."/>
        </authorList>
    </citation>
    <scope>NUCLEOTIDE SEQUENCE</scope>
</reference>
<sequence>MGKGPKHSLNRNRNNPIFKVAGASIKDKKGKPKEVTTKIKAMSQLKHKSSEKIARLDSQLGLLQQTKAKEGVSLGGQTQASKSVTPSSDLANGQTVTNDNIHDLADSMEDQSVQ</sequence>
<evidence type="ECO:0000256" key="1">
    <source>
        <dbReference type="SAM" id="MobiDB-lite"/>
    </source>
</evidence>
<proteinExistence type="evidence at transcript level"/>
<dbReference type="Pfam" id="PF15679">
    <property type="entry name" value="DUF4665"/>
    <property type="match status" value="1"/>
</dbReference>